<dbReference type="InterPro" id="IPR017871">
    <property type="entry name" value="ABC_transporter-like_CS"/>
</dbReference>
<keyword evidence="8" id="KW-1185">Reference proteome</keyword>
<dbReference type="RefSeq" id="WP_378261347.1">
    <property type="nucleotide sequence ID" value="NZ_JBHUKR010000004.1"/>
</dbReference>
<dbReference type="Gene3D" id="3.40.50.300">
    <property type="entry name" value="P-loop containing nucleotide triphosphate hydrolases"/>
    <property type="match status" value="1"/>
</dbReference>
<comment type="caution">
    <text evidence="7">The sequence shown here is derived from an EMBL/GenBank/DDBJ whole genome shotgun (WGS) entry which is preliminary data.</text>
</comment>
<accession>A0ABW5FKI5</accession>
<sequence>MRDARAEATPTPYAVEGVDLRKTFPLRRSMWGRAIEQVVAVDGVSLAVEPGRTLGIVGESASGKSTVARMLAKLIPVDAGKVVWEGADVTELKGRALRPLRGRIQMIFQDPYGSLDGAYSVGYAVAEPLKVHRRASGSDARDRVAQLLERVNLDPRLAARRPGELSGGQRQRVSIARALALEPTALIADEPTSALDVSTRAEILNLLRELQQTMDLAIVLISHDFATIRHLAHRVAVMHRGRIVEEGTASQVVNDPQDPYTRRLLDSVPVPNVEEQRRRRERLHSSADTARPSSG</sequence>
<feature type="compositionally biased region" description="Polar residues" evidence="5">
    <location>
        <begin position="286"/>
        <end position="295"/>
    </location>
</feature>
<protein>
    <submittedName>
        <fullName evidence="7">ATP-binding cassette domain-containing protein</fullName>
    </submittedName>
</protein>
<dbReference type="Pfam" id="PF00005">
    <property type="entry name" value="ABC_tran"/>
    <property type="match status" value="1"/>
</dbReference>
<dbReference type="InterPro" id="IPR013563">
    <property type="entry name" value="Oligopep_ABC_C"/>
</dbReference>
<evidence type="ECO:0000256" key="4">
    <source>
        <dbReference type="ARBA" id="ARBA00022840"/>
    </source>
</evidence>
<dbReference type="Pfam" id="PF08352">
    <property type="entry name" value="oligo_HPY"/>
    <property type="match status" value="1"/>
</dbReference>
<dbReference type="InterPro" id="IPR027417">
    <property type="entry name" value="P-loop_NTPase"/>
</dbReference>
<dbReference type="SUPFAM" id="SSF52540">
    <property type="entry name" value="P-loop containing nucleoside triphosphate hydrolases"/>
    <property type="match status" value="1"/>
</dbReference>
<feature type="domain" description="ABC transporter" evidence="6">
    <location>
        <begin position="15"/>
        <end position="265"/>
    </location>
</feature>
<reference evidence="8" key="1">
    <citation type="journal article" date="2019" name="Int. J. Syst. Evol. Microbiol.">
        <title>The Global Catalogue of Microorganisms (GCM) 10K type strain sequencing project: providing services to taxonomists for standard genome sequencing and annotation.</title>
        <authorList>
            <consortium name="The Broad Institute Genomics Platform"/>
            <consortium name="The Broad Institute Genome Sequencing Center for Infectious Disease"/>
            <person name="Wu L."/>
            <person name="Ma J."/>
        </authorList>
    </citation>
    <scope>NUCLEOTIDE SEQUENCE [LARGE SCALE GENOMIC DNA]</scope>
    <source>
        <strain evidence="8">CGMCC 4.7645</strain>
    </source>
</reference>
<organism evidence="7 8">
    <name type="scientific">Amycolatopsis pigmentata</name>
    <dbReference type="NCBI Taxonomy" id="450801"/>
    <lineage>
        <taxon>Bacteria</taxon>
        <taxon>Bacillati</taxon>
        <taxon>Actinomycetota</taxon>
        <taxon>Actinomycetes</taxon>
        <taxon>Pseudonocardiales</taxon>
        <taxon>Pseudonocardiaceae</taxon>
        <taxon>Amycolatopsis</taxon>
    </lineage>
</organism>
<dbReference type="GO" id="GO:0005524">
    <property type="term" value="F:ATP binding"/>
    <property type="evidence" value="ECO:0007669"/>
    <property type="project" value="UniProtKB-KW"/>
</dbReference>
<evidence type="ECO:0000256" key="5">
    <source>
        <dbReference type="SAM" id="MobiDB-lite"/>
    </source>
</evidence>
<evidence type="ECO:0000256" key="1">
    <source>
        <dbReference type="ARBA" id="ARBA00005417"/>
    </source>
</evidence>
<evidence type="ECO:0000313" key="7">
    <source>
        <dbReference type="EMBL" id="MFD2415500.1"/>
    </source>
</evidence>
<comment type="similarity">
    <text evidence="1">Belongs to the ABC transporter superfamily.</text>
</comment>
<dbReference type="SMART" id="SM00382">
    <property type="entry name" value="AAA"/>
    <property type="match status" value="1"/>
</dbReference>
<dbReference type="PROSITE" id="PS00211">
    <property type="entry name" value="ABC_TRANSPORTER_1"/>
    <property type="match status" value="1"/>
</dbReference>
<feature type="region of interest" description="Disordered" evidence="5">
    <location>
        <begin position="253"/>
        <end position="295"/>
    </location>
</feature>
<proteinExistence type="inferred from homology"/>
<evidence type="ECO:0000256" key="3">
    <source>
        <dbReference type="ARBA" id="ARBA00022741"/>
    </source>
</evidence>
<evidence type="ECO:0000259" key="6">
    <source>
        <dbReference type="PROSITE" id="PS50893"/>
    </source>
</evidence>
<evidence type="ECO:0000256" key="2">
    <source>
        <dbReference type="ARBA" id="ARBA00022448"/>
    </source>
</evidence>
<dbReference type="Proteomes" id="UP001597417">
    <property type="component" value="Unassembled WGS sequence"/>
</dbReference>
<dbReference type="CDD" id="cd03257">
    <property type="entry name" value="ABC_NikE_OppD_transporters"/>
    <property type="match status" value="1"/>
</dbReference>
<dbReference type="InterPro" id="IPR050319">
    <property type="entry name" value="ABC_transp_ATP-bind"/>
</dbReference>
<keyword evidence="3" id="KW-0547">Nucleotide-binding</keyword>
<dbReference type="EMBL" id="JBHUKR010000004">
    <property type="protein sequence ID" value="MFD2415500.1"/>
    <property type="molecule type" value="Genomic_DNA"/>
</dbReference>
<evidence type="ECO:0000313" key="8">
    <source>
        <dbReference type="Proteomes" id="UP001597417"/>
    </source>
</evidence>
<keyword evidence="2" id="KW-0813">Transport</keyword>
<dbReference type="InterPro" id="IPR003593">
    <property type="entry name" value="AAA+_ATPase"/>
</dbReference>
<gene>
    <name evidence="7" type="ORF">ACFSXZ_04075</name>
</gene>
<dbReference type="PANTHER" id="PTHR43776:SF7">
    <property type="entry name" value="D,D-DIPEPTIDE TRANSPORT ATP-BINDING PROTEIN DDPF-RELATED"/>
    <property type="match status" value="1"/>
</dbReference>
<dbReference type="PROSITE" id="PS50893">
    <property type="entry name" value="ABC_TRANSPORTER_2"/>
    <property type="match status" value="1"/>
</dbReference>
<name>A0ABW5FKI5_9PSEU</name>
<dbReference type="PANTHER" id="PTHR43776">
    <property type="entry name" value="TRANSPORT ATP-BINDING PROTEIN"/>
    <property type="match status" value="1"/>
</dbReference>
<keyword evidence="4 7" id="KW-0067">ATP-binding</keyword>
<dbReference type="InterPro" id="IPR003439">
    <property type="entry name" value="ABC_transporter-like_ATP-bd"/>
</dbReference>